<evidence type="ECO:0000256" key="6">
    <source>
        <dbReference type="ARBA" id="ARBA00012487"/>
    </source>
</evidence>
<organism evidence="19 20">
    <name type="scientific">Wickerhamomyces anomalus (strain ATCC 58044 / CBS 1984 / NCYC 433 / NRRL Y-366-8)</name>
    <name type="common">Yeast</name>
    <name type="synonym">Hansenula anomala</name>
    <dbReference type="NCBI Taxonomy" id="683960"/>
    <lineage>
        <taxon>Eukaryota</taxon>
        <taxon>Fungi</taxon>
        <taxon>Dikarya</taxon>
        <taxon>Ascomycota</taxon>
        <taxon>Saccharomycotina</taxon>
        <taxon>Saccharomycetes</taxon>
        <taxon>Phaffomycetales</taxon>
        <taxon>Wickerhamomycetaceae</taxon>
        <taxon>Wickerhamomyces</taxon>
    </lineage>
</organism>
<reference evidence="19 20" key="1">
    <citation type="journal article" date="2016" name="Proc. Natl. Acad. Sci. U.S.A.">
        <title>Comparative genomics of biotechnologically important yeasts.</title>
        <authorList>
            <person name="Riley R."/>
            <person name="Haridas S."/>
            <person name="Wolfe K.H."/>
            <person name="Lopes M.R."/>
            <person name="Hittinger C.T."/>
            <person name="Goeker M."/>
            <person name="Salamov A.A."/>
            <person name="Wisecaver J.H."/>
            <person name="Long T.M."/>
            <person name="Calvey C.H."/>
            <person name="Aerts A.L."/>
            <person name="Barry K.W."/>
            <person name="Choi C."/>
            <person name="Clum A."/>
            <person name="Coughlan A.Y."/>
            <person name="Deshpande S."/>
            <person name="Douglass A.P."/>
            <person name="Hanson S.J."/>
            <person name="Klenk H.-P."/>
            <person name="LaButti K.M."/>
            <person name="Lapidus A."/>
            <person name="Lindquist E.A."/>
            <person name="Lipzen A.M."/>
            <person name="Meier-Kolthoff J.P."/>
            <person name="Ohm R.A."/>
            <person name="Otillar R.P."/>
            <person name="Pangilinan J.L."/>
            <person name="Peng Y."/>
            <person name="Rokas A."/>
            <person name="Rosa C.A."/>
            <person name="Scheuner C."/>
            <person name="Sibirny A.A."/>
            <person name="Slot J.C."/>
            <person name="Stielow J.B."/>
            <person name="Sun H."/>
            <person name="Kurtzman C.P."/>
            <person name="Blackwell M."/>
            <person name="Grigoriev I.V."/>
            <person name="Jeffries T.W."/>
        </authorList>
    </citation>
    <scope>NUCLEOTIDE SEQUENCE [LARGE SCALE GENOMIC DNA]</scope>
    <source>
        <strain evidence="20">ATCC 58044 / CBS 1984 / NCYC 433 / NRRL Y-366-8</strain>
    </source>
</reference>
<dbReference type="PROSITE" id="PS01315">
    <property type="entry name" value="CDS"/>
    <property type="match status" value="1"/>
</dbReference>
<feature type="transmembrane region" description="Helical" evidence="16">
    <location>
        <begin position="180"/>
        <end position="198"/>
    </location>
</feature>
<feature type="transmembrane region" description="Helical" evidence="16">
    <location>
        <begin position="52"/>
        <end position="72"/>
    </location>
</feature>
<evidence type="ECO:0000256" key="12">
    <source>
        <dbReference type="ARBA" id="ARBA00023098"/>
    </source>
</evidence>
<protein>
    <recommendedName>
        <fullName evidence="6 16">Phosphatidate cytidylyltransferase</fullName>
        <ecNumber evidence="6 16">2.7.7.41</ecNumber>
    </recommendedName>
</protein>
<dbReference type="GO" id="GO:0006658">
    <property type="term" value="P:phosphatidylserine metabolic process"/>
    <property type="evidence" value="ECO:0007669"/>
    <property type="project" value="EnsemblFungi"/>
</dbReference>
<evidence type="ECO:0000256" key="10">
    <source>
        <dbReference type="ARBA" id="ARBA00022695"/>
    </source>
</evidence>
<evidence type="ECO:0000256" key="3">
    <source>
        <dbReference type="ARBA" id="ARBA00005119"/>
    </source>
</evidence>
<sequence length="436" mass="49776">MAPKKTSPKSKQKKTSPPTTTTTASDIIEKKQSSQPKNEVQLSEREKKKQNFIVRAIWTIVMFLFFITILSLGHIWTVVLVFICQILVFKECIFVASQPSKEKNLPLTKSLNWYFLFTTIYYLDGESFIHSFNHLIFTNQFLTPLATHHKFLSYCLYVLGFVFFVATLQKGHYKFQFSQLCITHMVLLLVVFQAHLIINNIFNGLIWFLLPVLLVITNDIMAYLCGITFGRTQLIAISPKKTVEGFVGAWISTIVIGIVLAKVLTNFNYLICPVKDLHENVFSNIVCDKNPIFIAQDFRIPPIIGENIGIFKITIRPIYFHTLNLASFASLIAPFGGFFASGLKRTFKVKDFGHTIPGHGGITDRIDCQFLMGSFAYLYYETFLSTSRINVGSVLQLVVTNMEPKEVLELVRKLHLFLYNMGVIDEKTYSKLIQLI</sequence>
<dbReference type="GO" id="GO:0004605">
    <property type="term" value="F:phosphatidate cytidylyltransferase activity"/>
    <property type="evidence" value="ECO:0007669"/>
    <property type="project" value="UniProtKB-UniRule"/>
</dbReference>
<dbReference type="InterPro" id="IPR000374">
    <property type="entry name" value="PC_trans"/>
</dbReference>
<dbReference type="RefSeq" id="XP_019037416.1">
    <property type="nucleotide sequence ID" value="XM_019182171.1"/>
</dbReference>
<keyword evidence="8 16" id="KW-0808">Transferase</keyword>
<dbReference type="PANTHER" id="PTHR13773">
    <property type="entry name" value="PHOSPHATIDATE CYTIDYLYLTRANSFERASE"/>
    <property type="match status" value="1"/>
</dbReference>
<keyword evidence="15 16" id="KW-1208">Phospholipid metabolism</keyword>
<comment type="pathway">
    <text evidence="4">Lipid metabolism.</text>
</comment>
<dbReference type="InterPro" id="IPR016720">
    <property type="entry name" value="PC_Trfase_euk"/>
</dbReference>
<dbReference type="OrthoDB" id="10260889at2759"/>
<evidence type="ECO:0000256" key="1">
    <source>
        <dbReference type="ARBA" id="ARBA00001698"/>
    </source>
</evidence>
<dbReference type="UniPathway" id="UPA00557">
    <property type="reaction ID" value="UER00614"/>
</dbReference>
<dbReference type="EC" id="2.7.7.41" evidence="6 16"/>
<evidence type="ECO:0000256" key="8">
    <source>
        <dbReference type="ARBA" id="ARBA00022679"/>
    </source>
</evidence>
<dbReference type="Pfam" id="PF01148">
    <property type="entry name" value="CTP_transf_1"/>
    <property type="match status" value="1"/>
</dbReference>
<feature type="region of interest" description="Disordered" evidence="18">
    <location>
        <begin position="1"/>
        <end position="43"/>
    </location>
</feature>
<keyword evidence="9 16" id="KW-0812">Transmembrane</keyword>
<dbReference type="PANTHER" id="PTHR13773:SF8">
    <property type="entry name" value="PHOSPHATIDATE CYTIDYLYLTRANSFERASE, PHOTORECEPTOR-SPECIFIC"/>
    <property type="match status" value="1"/>
</dbReference>
<keyword evidence="13 16" id="KW-0472">Membrane</keyword>
<keyword evidence="14 16" id="KW-0594">Phospholipid biosynthesis</keyword>
<feature type="transmembrane region" description="Helical" evidence="16">
    <location>
        <begin position="111"/>
        <end position="131"/>
    </location>
</feature>
<evidence type="ECO:0000256" key="7">
    <source>
        <dbReference type="ARBA" id="ARBA00022516"/>
    </source>
</evidence>
<keyword evidence="10 16" id="KW-0548">Nucleotidyltransferase</keyword>
<evidence type="ECO:0000256" key="4">
    <source>
        <dbReference type="ARBA" id="ARBA00005189"/>
    </source>
</evidence>
<proteinExistence type="inferred from homology"/>
<dbReference type="STRING" id="683960.A0A1E3NYC4"/>
<evidence type="ECO:0000256" key="14">
    <source>
        <dbReference type="ARBA" id="ARBA00023209"/>
    </source>
</evidence>
<comment type="subcellular location">
    <subcellularLocation>
        <location evidence="2">Membrane</location>
        <topology evidence="2">Multi-pass membrane protein</topology>
    </subcellularLocation>
</comment>
<gene>
    <name evidence="19" type="ORF">WICANDRAFT_34307</name>
</gene>
<evidence type="ECO:0000313" key="19">
    <source>
        <dbReference type="EMBL" id="ODQ58209.1"/>
    </source>
</evidence>
<dbReference type="PIRSF" id="PIRSF018269">
    <property type="entry name" value="PC_trans_euk"/>
    <property type="match status" value="1"/>
</dbReference>
<dbReference type="AlphaFoldDB" id="A0A1E3NYC4"/>
<dbReference type="GO" id="GO:0005789">
    <property type="term" value="C:endoplasmic reticulum membrane"/>
    <property type="evidence" value="ECO:0007669"/>
    <property type="project" value="TreeGrafter"/>
</dbReference>
<keyword evidence="20" id="KW-1185">Reference proteome</keyword>
<keyword evidence="11 16" id="KW-1133">Transmembrane helix</keyword>
<evidence type="ECO:0000256" key="5">
    <source>
        <dbReference type="ARBA" id="ARBA00010185"/>
    </source>
</evidence>
<evidence type="ECO:0000313" key="20">
    <source>
        <dbReference type="Proteomes" id="UP000094112"/>
    </source>
</evidence>
<dbReference type="GO" id="GO:0016024">
    <property type="term" value="P:CDP-diacylglycerol biosynthetic process"/>
    <property type="evidence" value="ECO:0007669"/>
    <property type="project" value="UniProtKB-UniRule"/>
</dbReference>
<accession>A0A1E3NYC4</accession>
<comment type="catalytic activity">
    <reaction evidence="1 16 17">
        <text>a 1,2-diacyl-sn-glycero-3-phosphate + CTP + H(+) = a CDP-1,2-diacyl-sn-glycerol + diphosphate</text>
        <dbReference type="Rhea" id="RHEA:16229"/>
        <dbReference type="ChEBI" id="CHEBI:15378"/>
        <dbReference type="ChEBI" id="CHEBI:33019"/>
        <dbReference type="ChEBI" id="CHEBI:37563"/>
        <dbReference type="ChEBI" id="CHEBI:58332"/>
        <dbReference type="ChEBI" id="CHEBI:58608"/>
        <dbReference type="EC" id="2.7.7.41"/>
    </reaction>
</comment>
<feature type="compositionally biased region" description="Basic residues" evidence="18">
    <location>
        <begin position="1"/>
        <end position="14"/>
    </location>
</feature>
<dbReference type="GeneID" id="30199417"/>
<comment type="pathway">
    <text evidence="3 16 17">Phospholipid metabolism; CDP-diacylglycerol biosynthesis; CDP-diacylglycerol from sn-glycerol 3-phosphate: step 3/3.</text>
</comment>
<evidence type="ECO:0000256" key="15">
    <source>
        <dbReference type="ARBA" id="ARBA00023264"/>
    </source>
</evidence>
<feature type="transmembrane region" description="Helical" evidence="16">
    <location>
        <begin position="78"/>
        <end position="99"/>
    </location>
</feature>
<evidence type="ECO:0000256" key="18">
    <source>
        <dbReference type="SAM" id="MobiDB-lite"/>
    </source>
</evidence>
<feature type="transmembrane region" description="Helical" evidence="16">
    <location>
        <begin position="204"/>
        <end position="230"/>
    </location>
</feature>
<evidence type="ECO:0000256" key="17">
    <source>
        <dbReference type="RuleBase" id="RU003938"/>
    </source>
</evidence>
<evidence type="ECO:0000256" key="16">
    <source>
        <dbReference type="PIRNR" id="PIRNR018269"/>
    </source>
</evidence>
<dbReference type="GO" id="GO:0046488">
    <property type="term" value="P:phosphatidylinositol metabolic process"/>
    <property type="evidence" value="ECO:0007669"/>
    <property type="project" value="EnsemblFungi"/>
</dbReference>
<keyword evidence="12 16" id="KW-0443">Lipid metabolism</keyword>
<dbReference type="Proteomes" id="UP000094112">
    <property type="component" value="Unassembled WGS sequence"/>
</dbReference>
<evidence type="ECO:0000256" key="9">
    <source>
        <dbReference type="ARBA" id="ARBA00022692"/>
    </source>
</evidence>
<name>A0A1E3NYC4_WICAA</name>
<keyword evidence="7 16" id="KW-0444">Lipid biosynthesis</keyword>
<dbReference type="GO" id="GO:0070319">
    <property type="term" value="C:Golgi to plasma membrane transport vesicle"/>
    <property type="evidence" value="ECO:0007669"/>
    <property type="project" value="EnsemblFungi"/>
</dbReference>
<dbReference type="EMBL" id="KV454212">
    <property type="protein sequence ID" value="ODQ58209.1"/>
    <property type="molecule type" value="Genomic_DNA"/>
</dbReference>
<evidence type="ECO:0000256" key="11">
    <source>
        <dbReference type="ARBA" id="ARBA00022989"/>
    </source>
</evidence>
<feature type="transmembrane region" description="Helical" evidence="16">
    <location>
        <begin position="318"/>
        <end position="340"/>
    </location>
</feature>
<feature type="transmembrane region" description="Helical" evidence="16">
    <location>
        <begin position="151"/>
        <end position="168"/>
    </location>
</feature>
<comment type="similarity">
    <text evidence="5 16 17">Belongs to the CDS family.</text>
</comment>
<feature type="transmembrane region" description="Helical" evidence="16">
    <location>
        <begin position="242"/>
        <end position="261"/>
    </location>
</feature>
<evidence type="ECO:0000256" key="2">
    <source>
        <dbReference type="ARBA" id="ARBA00004141"/>
    </source>
</evidence>
<evidence type="ECO:0000256" key="13">
    <source>
        <dbReference type="ARBA" id="ARBA00023136"/>
    </source>
</evidence>